<protein>
    <recommendedName>
        <fullName evidence="4">Heme-copper oxidase subunit III family profile domain-containing protein</fullName>
    </recommendedName>
</protein>
<gene>
    <name evidence="2" type="ORF">JF887_00605</name>
</gene>
<sequence>MSVSSVGAVAADAGDLPRQRRTLILGTRLALAANTTFQLSMIFAYLYLRANNFNGGWRPDGIADLSGLPTAIILVLQLACLGAVVVAAGAARRGSGARAIAALALLLAIASLALRWWYQYHLGDGWLINDGTYAATSMLWFGVLIVEVLFGCFWLLSVVAPGPRGRDREATANHLRAFAEYWGYLLVLCALVFVLVRLV</sequence>
<feature type="transmembrane region" description="Helical" evidence="1">
    <location>
        <begin position="68"/>
        <end position="88"/>
    </location>
</feature>
<keyword evidence="1" id="KW-1133">Transmembrane helix</keyword>
<evidence type="ECO:0008006" key="4">
    <source>
        <dbReference type="Google" id="ProtNLM"/>
    </source>
</evidence>
<evidence type="ECO:0000256" key="1">
    <source>
        <dbReference type="SAM" id="Phobius"/>
    </source>
</evidence>
<dbReference type="Proteomes" id="UP000614410">
    <property type="component" value="Unassembled WGS sequence"/>
</dbReference>
<dbReference type="GO" id="GO:0016020">
    <property type="term" value="C:membrane"/>
    <property type="evidence" value="ECO:0007669"/>
    <property type="project" value="InterPro"/>
</dbReference>
<keyword evidence="1" id="KW-0812">Transmembrane</keyword>
<dbReference type="InterPro" id="IPR035973">
    <property type="entry name" value="Cyt_c_oxidase_su3-like_sf"/>
</dbReference>
<dbReference type="Gene3D" id="1.20.120.80">
    <property type="entry name" value="Cytochrome c oxidase, subunit III, four-helix bundle"/>
    <property type="match status" value="1"/>
</dbReference>
<keyword evidence="1" id="KW-0472">Membrane</keyword>
<dbReference type="GO" id="GO:0022904">
    <property type="term" value="P:respiratory electron transport chain"/>
    <property type="evidence" value="ECO:0007669"/>
    <property type="project" value="InterPro"/>
</dbReference>
<dbReference type="InterPro" id="IPR013833">
    <property type="entry name" value="Cyt_c_oxidase_su3_a-hlx"/>
</dbReference>
<feature type="transmembrane region" description="Helical" evidence="1">
    <location>
        <begin position="138"/>
        <end position="160"/>
    </location>
</feature>
<accession>A0A934KLB6</accession>
<name>A0A934KLB6_9BACT</name>
<feature type="transmembrane region" description="Helical" evidence="1">
    <location>
        <begin position="181"/>
        <end position="198"/>
    </location>
</feature>
<evidence type="ECO:0000313" key="3">
    <source>
        <dbReference type="Proteomes" id="UP000614410"/>
    </source>
</evidence>
<dbReference type="GO" id="GO:0004129">
    <property type="term" value="F:cytochrome-c oxidase activity"/>
    <property type="evidence" value="ECO:0007669"/>
    <property type="project" value="InterPro"/>
</dbReference>
<feature type="transmembrane region" description="Helical" evidence="1">
    <location>
        <begin position="100"/>
        <end position="118"/>
    </location>
</feature>
<reference evidence="2 3" key="1">
    <citation type="submission" date="2020-10" db="EMBL/GenBank/DDBJ databases">
        <title>Ca. Dormibacterota MAGs.</title>
        <authorList>
            <person name="Montgomery K."/>
        </authorList>
    </citation>
    <scope>NUCLEOTIDE SEQUENCE [LARGE SCALE GENOMIC DNA]</scope>
    <source>
        <strain evidence="2">Mitchell_Peninsula_5</strain>
    </source>
</reference>
<comment type="caution">
    <text evidence="2">The sequence shown here is derived from an EMBL/GenBank/DDBJ whole genome shotgun (WGS) entry which is preliminary data.</text>
</comment>
<feature type="transmembrane region" description="Helical" evidence="1">
    <location>
        <begin position="29"/>
        <end position="48"/>
    </location>
</feature>
<evidence type="ECO:0000313" key="2">
    <source>
        <dbReference type="EMBL" id="MBJ7607920.1"/>
    </source>
</evidence>
<proteinExistence type="predicted"/>
<dbReference type="SUPFAM" id="SSF81452">
    <property type="entry name" value="Cytochrome c oxidase subunit III-like"/>
    <property type="match status" value="1"/>
</dbReference>
<dbReference type="EMBL" id="JAEKNN010000005">
    <property type="protein sequence ID" value="MBJ7607920.1"/>
    <property type="molecule type" value="Genomic_DNA"/>
</dbReference>
<organism evidence="2 3">
    <name type="scientific">Candidatus Amunia macphersoniae</name>
    <dbReference type="NCBI Taxonomy" id="3127014"/>
    <lineage>
        <taxon>Bacteria</taxon>
        <taxon>Bacillati</taxon>
        <taxon>Candidatus Dormiibacterota</taxon>
        <taxon>Candidatus Dormibacteria</taxon>
        <taxon>Candidatus Aeolococcales</taxon>
        <taxon>Candidatus Aeolococcaceae</taxon>
        <taxon>Candidatus Amunia</taxon>
    </lineage>
</organism>
<dbReference type="AlphaFoldDB" id="A0A934KLB6"/>